<reference evidence="1" key="1">
    <citation type="submission" date="2014-11" db="EMBL/GenBank/DDBJ databases">
        <authorList>
            <person name="Amaro Gonzalez C."/>
        </authorList>
    </citation>
    <scope>NUCLEOTIDE SEQUENCE</scope>
</reference>
<proteinExistence type="predicted"/>
<organism evidence="1">
    <name type="scientific">Anguilla anguilla</name>
    <name type="common">European freshwater eel</name>
    <name type="synonym">Muraena anguilla</name>
    <dbReference type="NCBI Taxonomy" id="7936"/>
    <lineage>
        <taxon>Eukaryota</taxon>
        <taxon>Metazoa</taxon>
        <taxon>Chordata</taxon>
        <taxon>Craniata</taxon>
        <taxon>Vertebrata</taxon>
        <taxon>Euteleostomi</taxon>
        <taxon>Actinopterygii</taxon>
        <taxon>Neopterygii</taxon>
        <taxon>Teleostei</taxon>
        <taxon>Anguilliformes</taxon>
        <taxon>Anguillidae</taxon>
        <taxon>Anguilla</taxon>
    </lineage>
</organism>
<protein>
    <submittedName>
        <fullName evidence="1">Uncharacterized protein</fullName>
    </submittedName>
</protein>
<sequence>MDSGRTPTTFVCTYIFLIRTRTGTHTNADAHTHTNTHTPIPYPHTYFLFLMLTLFKGTGREPIRVFFVNENIHLTKLSFIILYTVMESVYITTMTTIKKTQKRQWPQLLCVNT</sequence>
<name>A0A0E9RV54_ANGAN</name>
<accession>A0A0E9RV54</accession>
<dbReference type="EMBL" id="GBXM01075583">
    <property type="protein sequence ID" value="JAH32994.1"/>
    <property type="molecule type" value="Transcribed_RNA"/>
</dbReference>
<reference evidence="1" key="2">
    <citation type="journal article" date="2015" name="Fish Shellfish Immunol.">
        <title>Early steps in the European eel (Anguilla anguilla)-Vibrio vulnificus interaction in the gills: Role of the RtxA13 toxin.</title>
        <authorList>
            <person name="Callol A."/>
            <person name="Pajuelo D."/>
            <person name="Ebbesson L."/>
            <person name="Teles M."/>
            <person name="MacKenzie S."/>
            <person name="Amaro C."/>
        </authorList>
    </citation>
    <scope>NUCLEOTIDE SEQUENCE</scope>
</reference>
<dbReference type="AlphaFoldDB" id="A0A0E9RV54"/>
<evidence type="ECO:0000313" key="1">
    <source>
        <dbReference type="EMBL" id="JAH32994.1"/>
    </source>
</evidence>